<feature type="compositionally biased region" description="Basic and acidic residues" evidence="8">
    <location>
        <begin position="952"/>
        <end position="963"/>
    </location>
</feature>
<dbReference type="CDD" id="cd18787">
    <property type="entry name" value="SF2_C_DEAD"/>
    <property type="match status" value="1"/>
</dbReference>
<dbReference type="PANTHER" id="PTHR24031">
    <property type="entry name" value="RNA HELICASE"/>
    <property type="match status" value="1"/>
</dbReference>
<feature type="short sequence motif" description="Q motif" evidence="6">
    <location>
        <begin position="325"/>
        <end position="353"/>
    </location>
</feature>
<evidence type="ECO:0000256" key="7">
    <source>
        <dbReference type="RuleBase" id="RU365068"/>
    </source>
</evidence>
<dbReference type="Pfam" id="PF13959">
    <property type="entry name" value="CTE_SPB4"/>
    <property type="match status" value="1"/>
</dbReference>
<dbReference type="PROSITE" id="PS00039">
    <property type="entry name" value="DEAD_ATP_HELICASE"/>
    <property type="match status" value="1"/>
</dbReference>
<dbReference type="PROSITE" id="PS51192">
    <property type="entry name" value="HELICASE_ATP_BIND_1"/>
    <property type="match status" value="1"/>
</dbReference>
<name>A0A383VJZ8_TETOB</name>
<comment type="domain">
    <text evidence="7">The Q motif is unique to and characteristic of the DEAD box family of RNA helicases and controls ATP binding and hydrolysis.</text>
</comment>
<accession>A0A383VJZ8</accession>
<evidence type="ECO:0000313" key="12">
    <source>
        <dbReference type="EMBL" id="SZX65858.1"/>
    </source>
</evidence>
<feature type="compositionally biased region" description="Low complexity" evidence="8">
    <location>
        <begin position="267"/>
        <end position="288"/>
    </location>
</feature>
<comment type="catalytic activity">
    <reaction evidence="7">
        <text>ATP + H2O = ADP + phosphate + H(+)</text>
        <dbReference type="Rhea" id="RHEA:13065"/>
        <dbReference type="ChEBI" id="CHEBI:15377"/>
        <dbReference type="ChEBI" id="CHEBI:15378"/>
        <dbReference type="ChEBI" id="CHEBI:30616"/>
        <dbReference type="ChEBI" id="CHEBI:43474"/>
        <dbReference type="ChEBI" id="CHEBI:456216"/>
        <dbReference type="EC" id="3.6.4.13"/>
    </reaction>
</comment>
<evidence type="ECO:0000259" key="11">
    <source>
        <dbReference type="PROSITE" id="PS51195"/>
    </source>
</evidence>
<dbReference type="Pfam" id="PF00271">
    <property type="entry name" value="Helicase_C"/>
    <property type="match status" value="1"/>
</dbReference>
<gene>
    <name evidence="12" type="ORF">BQ4739_LOCUS6322</name>
</gene>
<feature type="domain" description="Helicase ATP-binding" evidence="9">
    <location>
        <begin position="356"/>
        <end position="553"/>
    </location>
</feature>
<dbReference type="InterPro" id="IPR011545">
    <property type="entry name" value="DEAD/DEAH_box_helicase_dom"/>
</dbReference>
<comment type="similarity">
    <text evidence="7">Belongs to the DEAD box helicase family.</text>
</comment>
<dbReference type="AlphaFoldDB" id="A0A383VJZ8"/>
<evidence type="ECO:0000256" key="2">
    <source>
        <dbReference type="ARBA" id="ARBA00022801"/>
    </source>
</evidence>
<dbReference type="EMBL" id="FNXT01000665">
    <property type="protein sequence ID" value="SZX65858.1"/>
    <property type="molecule type" value="Genomic_DNA"/>
</dbReference>
<feature type="domain" description="Helicase C-terminal" evidence="10">
    <location>
        <begin position="610"/>
        <end position="794"/>
    </location>
</feature>
<organism evidence="12 13">
    <name type="scientific">Tetradesmus obliquus</name>
    <name type="common">Green alga</name>
    <name type="synonym">Acutodesmus obliquus</name>
    <dbReference type="NCBI Taxonomy" id="3088"/>
    <lineage>
        <taxon>Eukaryota</taxon>
        <taxon>Viridiplantae</taxon>
        <taxon>Chlorophyta</taxon>
        <taxon>core chlorophytes</taxon>
        <taxon>Chlorophyceae</taxon>
        <taxon>CS clade</taxon>
        <taxon>Sphaeropleales</taxon>
        <taxon>Scenedesmaceae</taxon>
        <taxon>Tetradesmus</taxon>
    </lineage>
</organism>
<dbReference type="SMART" id="SM01178">
    <property type="entry name" value="DUF4217"/>
    <property type="match status" value="1"/>
</dbReference>
<dbReference type="InterPro" id="IPR027417">
    <property type="entry name" value="P-loop_NTPase"/>
</dbReference>
<dbReference type="GO" id="GO:0005524">
    <property type="term" value="F:ATP binding"/>
    <property type="evidence" value="ECO:0007669"/>
    <property type="project" value="UniProtKB-UniRule"/>
</dbReference>
<dbReference type="GO" id="GO:0003723">
    <property type="term" value="F:RNA binding"/>
    <property type="evidence" value="ECO:0007669"/>
    <property type="project" value="UniProtKB-UniRule"/>
</dbReference>
<proteinExistence type="inferred from homology"/>
<dbReference type="SUPFAM" id="SSF52540">
    <property type="entry name" value="P-loop containing nucleoside triphosphate hydrolases"/>
    <property type="match status" value="2"/>
</dbReference>
<keyword evidence="1 7" id="KW-0547">Nucleotide-binding</keyword>
<keyword evidence="5 7" id="KW-0694">RNA-binding</keyword>
<dbReference type="InterPro" id="IPR000629">
    <property type="entry name" value="RNA-helicase_DEAD-box_CS"/>
</dbReference>
<feature type="compositionally biased region" description="Polar residues" evidence="8">
    <location>
        <begin position="248"/>
        <end position="259"/>
    </location>
</feature>
<keyword evidence="3 7" id="KW-0347">Helicase</keyword>
<comment type="function">
    <text evidence="7">RNA helicase.</text>
</comment>
<dbReference type="PROSITE" id="PS51194">
    <property type="entry name" value="HELICASE_CTER"/>
    <property type="match status" value="1"/>
</dbReference>
<evidence type="ECO:0000256" key="1">
    <source>
        <dbReference type="ARBA" id="ARBA00022741"/>
    </source>
</evidence>
<dbReference type="GO" id="GO:0003724">
    <property type="term" value="F:RNA helicase activity"/>
    <property type="evidence" value="ECO:0007669"/>
    <property type="project" value="UniProtKB-EC"/>
</dbReference>
<dbReference type="InterPro" id="IPR025313">
    <property type="entry name" value="SPB4-like_CTE"/>
</dbReference>
<dbReference type="Gene3D" id="3.40.50.300">
    <property type="entry name" value="P-loop containing nucleotide triphosphate hydrolases"/>
    <property type="match status" value="2"/>
</dbReference>
<evidence type="ECO:0000313" key="13">
    <source>
        <dbReference type="Proteomes" id="UP000256970"/>
    </source>
</evidence>
<evidence type="ECO:0000256" key="4">
    <source>
        <dbReference type="ARBA" id="ARBA00022840"/>
    </source>
</evidence>
<evidence type="ECO:0000256" key="6">
    <source>
        <dbReference type="PROSITE-ProRule" id="PRU00552"/>
    </source>
</evidence>
<feature type="region of interest" description="Disordered" evidence="8">
    <location>
        <begin position="820"/>
        <end position="840"/>
    </location>
</feature>
<dbReference type="STRING" id="3088.A0A383VJZ8"/>
<sequence>MDDGLTLNIDIQGDEVNHKPHLDWRERKKQARERQAQKRQRYSKSQSSRPGFPPAAAPAAGGQHQQQQQQQQQEQQQQQQPQQPKQAPLQQHRQQQNPQSSKAAAAAKPGSKRPADTLHGYGAVLAQEAVQKQPKAASTTAADGRPKKRPNIAETAAAASAAAEAMTADEQADIMALVQLNMSVEQQLEQEQRQQQQQQQCAGKKGSKKAAAVEQAIPGVVEFGDAPDEPEARDMQAAAGKRAHGKQQHGTNPNSSSSGSRKDKPALKQQKQQQQDAKQAKPKQQLAQHKVGEMAHAGPDVPAEQRQQLFGDAAAAADGGGGGDGSWAGLGLSEVLAEHLVALNFQEPTQVQQRALPVLLAGRDALVRSPTGSGKTLAYLAPLLHSLQARQPRISRAEGTHALILVPTRELAVQVSDVLTALVRRFCWLVAGMLIGGEHRGHEKARLRKGVSLLVATPGRLLDHLTNTSSFKTDRLSWLVLDEADRLLDLGFEAKLKEIVQALAQRAAAAVDNSFAPAAGEGQLQCQTVLLSATLHPGLAGLASLSMRDPVGVGFDAKLVDGQLQLQEDAEAGGAAGAAAAAAAAAPGQGKFELPQQLQQRCVEVPAKARLVALIGVLRSRLRRSSEAKLVVFFSNCDSVDFHHALLQQPQHGGSSEQDGYDTAAAAGGEAAGGEAGELLLGGCPLLKLHGDMKQPERTSSLVTFSKAKSCVLLCTDVAARGLDFPAVSTIIQYDPSGDPAEYVHRVGRTARMGQQGEALLFLLPSEMPYVQLLLQQGMKLTQEQLAGLLQCLPALVGRGGPSLAVQQMVRKMRKGAAAAGGMASTTGSSKDGSSRGSGQGSAAAAAAAAVGFDGLEGVPGVKPEQAAAALLLQRQLVAVVSRDAELTRMATSAFRSFVRAYTTHPSAMKHVFYVKGLHLGHLAASFGLREAPSKIGAAGSAAERKKRKLEGKHAATKREKQAWHKHAKAAAAMGRG</sequence>
<evidence type="ECO:0000259" key="9">
    <source>
        <dbReference type="PROSITE" id="PS51192"/>
    </source>
</evidence>
<evidence type="ECO:0000259" key="10">
    <source>
        <dbReference type="PROSITE" id="PS51194"/>
    </source>
</evidence>
<dbReference type="SMART" id="SM00490">
    <property type="entry name" value="HELICc"/>
    <property type="match status" value="1"/>
</dbReference>
<keyword evidence="4 7" id="KW-0067">ATP-binding</keyword>
<dbReference type="InterPro" id="IPR014001">
    <property type="entry name" value="Helicase_ATP-bd"/>
</dbReference>
<evidence type="ECO:0000256" key="5">
    <source>
        <dbReference type="ARBA" id="ARBA00022884"/>
    </source>
</evidence>
<dbReference type="Pfam" id="PF00270">
    <property type="entry name" value="DEAD"/>
    <property type="match status" value="1"/>
</dbReference>
<evidence type="ECO:0000256" key="3">
    <source>
        <dbReference type="ARBA" id="ARBA00022806"/>
    </source>
</evidence>
<dbReference type="GO" id="GO:0016887">
    <property type="term" value="F:ATP hydrolysis activity"/>
    <property type="evidence" value="ECO:0007669"/>
    <property type="project" value="RHEA"/>
</dbReference>
<feature type="region of interest" description="Disordered" evidence="8">
    <location>
        <begin position="938"/>
        <end position="977"/>
    </location>
</feature>
<protein>
    <recommendedName>
        <fullName evidence="7">ATP-dependent RNA helicase</fullName>
        <ecNumber evidence="7">3.6.4.13</ecNumber>
    </recommendedName>
</protein>
<feature type="domain" description="DEAD-box RNA helicase Q" evidence="11">
    <location>
        <begin position="325"/>
        <end position="353"/>
    </location>
</feature>
<reference evidence="12 13" key="1">
    <citation type="submission" date="2016-10" db="EMBL/GenBank/DDBJ databases">
        <authorList>
            <person name="Cai Z."/>
        </authorList>
    </citation>
    <scope>NUCLEOTIDE SEQUENCE [LARGE SCALE GENOMIC DNA]</scope>
</reference>
<feature type="compositionally biased region" description="Basic and acidic residues" evidence="8">
    <location>
        <begin position="15"/>
        <end position="36"/>
    </location>
</feature>
<feature type="compositionally biased region" description="Low complexity" evidence="8">
    <location>
        <begin position="57"/>
        <end position="109"/>
    </location>
</feature>
<evidence type="ECO:0000256" key="8">
    <source>
        <dbReference type="SAM" id="MobiDB-lite"/>
    </source>
</evidence>
<feature type="compositionally biased region" description="Low complexity" evidence="8">
    <location>
        <begin position="186"/>
        <end position="212"/>
    </location>
</feature>
<feature type="region of interest" description="Disordered" evidence="8">
    <location>
        <begin position="1"/>
        <end position="155"/>
    </location>
</feature>
<keyword evidence="13" id="KW-1185">Reference proteome</keyword>
<dbReference type="Proteomes" id="UP000256970">
    <property type="component" value="Unassembled WGS sequence"/>
</dbReference>
<dbReference type="EC" id="3.6.4.13" evidence="7"/>
<keyword evidence="2 7" id="KW-0378">Hydrolase</keyword>
<dbReference type="InterPro" id="IPR014014">
    <property type="entry name" value="RNA_helicase_DEAD_Q_motif"/>
</dbReference>
<dbReference type="SMART" id="SM00487">
    <property type="entry name" value="DEXDc"/>
    <property type="match status" value="1"/>
</dbReference>
<dbReference type="InterPro" id="IPR001650">
    <property type="entry name" value="Helicase_C-like"/>
</dbReference>
<dbReference type="CDD" id="cd17949">
    <property type="entry name" value="DEADc_DDX31"/>
    <property type="match status" value="1"/>
</dbReference>
<dbReference type="PROSITE" id="PS51195">
    <property type="entry name" value="Q_MOTIF"/>
    <property type="match status" value="1"/>
</dbReference>
<feature type="region of interest" description="Disordered" evidence="8">
    <location>
        <begin position="186"/>
        <end position="292"/>
    </location>
</feature>